<feature type="transmembrane region" description="Helical" evidence="1">
    <location>
        <begin position="435"/>
        <end position="453"/>
    </location>
</feature>
<feature type="transmembrane region" description="Helical" evidence="1">
    <location>
        <begin position="362"/>
        <end position="379"/>
    </location>
</feature>
<keyword evidence="1" id="KW-1133">Transmembrane helix</keyword>
<keyword evidence="1" id="KW-0812">Transmembrane</keyword>
<gene>
    <name evidence="2" type="ORF">BN874_2820001</name>
</gene>
<evidence type="ECO:0000313" key="3">
    <source>
        <dbReference type="Proteomes" id="UP000019184"/>
    </source>
</evidence>
<feature type="transmembrane region" description="Helical" evidence="1">
    <location>
        <begin position="315"/>
        <end position="333"/>
    </location>
</feature>
<feature type="transmembrane region" description="Helical" evidence="1">
    <location>
        <begin position="222"/>
        <end position="241"/>
    </location>
</feature>
<dbReference type="AlphaFoldDB" id="A0A7U7GCQ4"/>
<dbReference type="Proteomes" id="UP000019184">
    <property type="component" value="Unassembled WGS sequence"/>
</dbReference>
<proteinExistence type="predicted"/>
<accession>A0A7U7GCQ4</accession>
<feature type="transmembrane region" description="Helical" evidence="1">
    <location>
        <begin position="465"/>
        <end position="488"/>
    </location>
</feature>
<organism evidence="2 3">
    <name type="scientific">Candidatus Contendobacter odensis Run_B_J11</name>
    <dbReference type="NCBI Taxonomy" id="1400861"/>
    <lineage>
        <taxon>Bacteria</taxon>
        <taxon>Pseudomonadati</taxon>
        <taxon>Pseudomonadota</taxon>
        <taxon>Gammaproteobacteria</taxon>
        <taxon>Candidatus Competibacteraceae</taxon>
        <taxon>Candidatus Contendibacter</taxon>
    </lineage>
</organism>
<evidence type="ECO:0000313" key="2">
    <source>
        <dbReference type="EMBL" id="CDH45731.1"/>
    </source>
</evidence>
<keyword evidence="3" id="KW-1185">Reference proteome</keyword>
<evidence type="ECO:0000256" key="1">
    <source>
        <dbReference type="SAM" id="Phobius"/>
    </source>
</evidence>
<name>A0A7U7GCQ4_9GAMM</name>
<dbReference type="EMBL" id="CBTK010000204">
    <property type="protein sequence ID" value="CDH45731.1"/>
    <property type="molecule type" value="Genomic_DNA"/>
</dbReference>
<protein>
    <submittedName>
        <fullName evidence="2">Uncharacterized protein</fullName>
    </submittedName>
</protein>
<feature type="transmembrane region" description="Helical" evidence="1">
    <location>
        <begin position="34"/>
        <end position="52"/>
    </location>
</feature>
<comment type="caution">
    <text evidence="2">The sequence shown here is derived from an EMBL/GenBank/DDBJ whole genome shotgun (WGS) entry which is preliminary data.</text>
</comment>
<feature type="transmembrane region" description="Helical" evidence="1">
    <location>
        <begin position="185"/>
        <end position="202"/>
    </location>
</feature>
<reference evidence="2 3" key="1">
    <citation type="journal article" date="2014" name="ISME J.">
        <title>Candidatus Competibacter-lineage genomes retrieved from metagenomes reveal functional metabolic diversity.</title>
        <authorList>
            <person name="McIlroy S.J."/>
            <person name="Albertsen M."/>
            <person name="Andresen E.K."/>
            <person name="Saunders A.M."/>
            <person name="Kristiansen R."/>
            <person name="Stokholm-Bjerregaard M."/>
            <person name="Nielsen K.L."/>
            <person name="Nielsen P.H."/>
        </authorList>
    </citation>
    <scope>NUCLEOTIDE SEQUENCE [LARGE SCALE GENOMIC DNA]</scope>
    <source>
        <strain evidence="2 3">Run_B_J11</strain>
    </source>
</reference>
<sequence>MFFARFDKATVVLETDMIKNLIFTKSSSGNLRRLIALGVVLFLTTLTALHWIKNPYRLSVWVYASDNSHLTFELYCQNAETASLKHSQTFVAGYFEYQVPVPQCHLKKIRIYADTQPNISASVASASIIYYGKEVARIFGPSRIRQGESSYANETRPSREIEKNLSESIVLDNIDINLTENRILWPRWLPFAISIIMIIPLLNSRGLPSKLYNYETPTTGQIYSFLFVFVLSLITVLSIVARTDVSVHPDELTHVESAKYYYDHWLKPKIGDPETLGAHYTNRYGVAYLTGTDPVYLIAGKFAVFTWPIFQNDVIALRMFNVSLFALLVFFGLRNPIIQLAAIPLLVTPQVWYVFSYFNGDALPLFLSTLAVFIFLDFWNLNHSEEKPFRLFNKAVLAGVIASLIFLSKPNYWAVLGVILLYYIVKEAYLNKRQFSLLIIGYMLSLIGVFWLLSPRSENSYFIEYLPLTFGALIVCLISLLIVHQAFIRLKNSSLNIKIVGILV</sequence>
<keyword evidence="1" id="KW-0472">Membrane</keyword>